<dbReference type="HOGENOM" id="CLU_1907598_0_0_1"/>
<dbReference type="AlphaFoldDB" id="M2ZYT2"/>
<dbReference type="Proteomes" id="UP000016932">
    <property type="component" value="Unassembled WGS sequence"/>
</dbReference>
<dbReference type="OrthoDB" id="10372578at2759"/>
<dbReference type="EMBL" id="KB446566">
    <property type="protein sequence ID" value="EME77281.1"/>
    <property type="molecule type" value="Genomic_DNA"/>
</dbReference>
<keyword evidence="3" id="KW-1185">Reference proteome</keyword>
<dbReference type="KEGG" id="pfj:MYCFIDRAFT_83230"/>
<dbReference type="RefSeq" id="XP_007932057.1">
    <property type="nucleotide sequence ID" value="XM_007933866.1"/>
</dbReference>
<evidence type="ECO:0000256" key="1">
    <source>
        <dbReference type="SAM" id="SignalP"/>
    </source>
</evidence>
<sequence>MQLPIPLFALMASMVAASPAQPIPAPALEARAAATDVYKYVAYTTLPVAYPTAASSRSGYVSSEDECPSGCVAAPAAGMLGIVTTKYSCAAPAATTSWRSWTATSTCGPNSAVTTYSSAWGSEKTAVGCHALA</sequence>
<evidence type="ECO:0000313" key="3">
    <source>
        <dbReference type="Proteomes" id="UP000016932"/>
    </source>
</evidence>
<feature type="chain" id="PRO_5004030310" evidence="1">
    <location>
        <begin position="18"/>
        <end position="133"/>
    </location>
</feature>
<proteinExistence type="predicted"/>
<reference evidence="2 3" key="1">
    <citation type="journal article" date="2012" name="PLoS Pathog.">
        <title>Diverse lifestyles and strategies of plant pathogenesis encoded in the genomes of eighteen Dothideomycetes fungi.</title>
        <authorList>
            <person name="Ohm R.A."/>
            <person name="Feau N."/>
            <person name="Henrissat B."/>
            <person name="Schoch C.L."/>
            <person name="Horwitz B.A."/>
            <person name="Barry K.W."/>
            <person name="Condon B.J."/>
            <person name="Copeland A.C."/>
            <person name="Dhillon B."/>
            <person name="Glaser F."/>
            <person name="Hesse C.N."/>
            <person name="Kosti I."/>
            <person name="LaButti K."/>
            <person name="Lindquist E.A."/>
            <person name="Lucas S."/>
            <person name="Salamov A.A."/>
            <person name="Bradshaw R.E."/>
            <person name="Ciuffetti L."/>
            <person name="Hamelin R.C."/>
            <person name="Kema G.H.J."/>
            <person name="Lawrence C."/>
            <person name="Scott J.A."/>
            <person name="Spatafora J.W."/>
            <person name="Turgeon B.G."/>
            <person name="de Wit P.J.G.M."/>
            <person name="Zhong S."/>
            <person name="Goodwin S.B."/>
            <person name="Grigoriev I.V."/>
        </authorList>
    </citation>
    <scope>NUCLEOTIDE SEQUENCE [LARGE SCALE GENOMIC DNA]</scope>
    <source>
        <strain evidence="2 3">CIRAD86</strain>
    </source>
</reference>
<keyword evidence="1" id="KW-0732">Signal</keyword>
<accession>M2ZYT2</accession>
<feature type="signal peptide" evidence="1">
    <location>
        <begin position="1"/>
        <end position="17"/>
    </location>
</feature>
<gene>
    <name evidence="2" type="ORF">MYCFIDRAFT_83230</name>
</gene>
<evidence type="ECO:0000313" key="2">
    <source>
        <dbReference type="EMBL" id="EME77281.1"/>
    </source>
</evidence>
<organism evidence="2 3">
    <name type="scientific">Pseudocercospora fijiensis (strain CIRAD86)</name>
    <name type="common">Black leaf streak disease fungus</name>
    <name type="synonym">Mycosphaerella fijiensis</name>
    <dbReference type="NCBI Taxonomy" id="383855"/>
    <lineage>
        <taxon>Eukaryota</taxon>
        <taxon>Fungi</taxon>
        <taxon>Dikarya</taxon>
        <taxon>Ascomycota</taxon>
        <taxon>Pezizomycotina</taxon>
        <taxon>Dothideomycetes</taxon>
        <taxon>Dothideomycetidae</taxon>
        <taxon>Mycosphaerellales</taxon>
        <taxon>Mycosphaerellaceae</taxon>
        <taxon>Pseudocercospora</taxon>
    </lineage>
</organism>
<dbReference type="VEuPathDB" id="FungiDB:MYCFIDRAFT_83230"/>
<dbReference type="GeneID" id="19342032"/>
<name>M2ZYT2_PSEFD</name>
<dbReference type="eggNOG" id="ENOG502RHTN">
    <property type="taxonomic scope" value="Eukaryota"/>
</dbReference>
<protein>
    <submittedName>
        <fullName evidence="2">Uncharacterized protein</fullName>
    </submittedName>
</protein>